<comment type="pathway">
    <text evidence="1 11">Metabolic intermediate biosynthesis; chorismate biosynthesis; chorismate from D-erythrose 4-phosphate and phosphoenolpyruvate: step 5/7.</text>
</comment>
<comment type="function">
    <text evidence="11">Catalyzes the specific phosphorylation of the 3-hydroxyl group of shikimic acid using ATP as a cosubstrate.</text>
</comment>
<dbReference type="EMBL" id="JBHTOF010000098">
    <property type="protein sequence ID" value="MFD1466204.1"/>
    <property type="molecule type" value="Genomic_DNA"/>
</dbReference>
<sequence length="169" mass="19193">MMSIVLIGFMGAGKTTVAQTLAKTYSLDFADTDLQLGRQFAQPAGDLLRRVGEDQFREYEYQVMQQMLADATPIIATGGGIIESPASRVLLQQEKKVIWLNVDYQTCWSRIAGDQTRPLATKLSSSELQERFKVRQKYYRQVADLEISATKKSPQQLAQEIWRLTNIRD</sequence>
<evidence type="ECO:0000256" key="6">
    <source>
        <dbReference type="ARBA" id="ARBA00022741"/>
    </source>
</evidence>
<accession>A0ABW4DRU5</accession>
<evidence type="ECO:0000256" key="4">
    <source>
        <dbReference type="ARBA" id="ARBA00022605"/>
    </source>
</evidence>
<proteinExistence type="inferred from homology"/>
<feature type="binding site" evidence="11">
    <location>
        <position position="33"/>
    </location>
    <ligand>
        <name>substrate</name>
    </ligand>
</feature>
<evidence type="ECO:0000256" key="8">
    <source>
        <dbReference type="ARBA" id="ARBA00022840"/>
    </source>
</evidence>
<dbReference type="PANTHER" id="PTHR21087:SF16">
    <property type="entry name" value="SHIKIMATE KINASE 1, CHLOROPLASTIC"/>
    <property type="match status" value="1"/>
</dbReference>
<evidence type="ECO:0000256" key="1">
    <source>
        <dbReference type="ARBA" id="ARBA00004842"/>
    </source>
</evidence>
<keyword evidence="8 11" id="KW-0067">ATP-binding</keyword>
<keyword evidence="5 11" id="KW-0808">Transferase</keyword>
<keyword evidence="7 11" id="KW-0418">Kinase</keyword>
<feature type="binding site" evidence="11">
    <location>
        <begin position="11"/>
        <end position="16"/>
    </location>
    <ligand>
        <name>ATP</name>
        <dbReference type="ChEBI" id="CHEBI:30616"/>
    </ligand>
</feature>
<feature type="binding site" evidence="11">
    <location>
        <position position="15"/>
    </location>
    <ligand>
        <name>Mg(2+)</name>
        <dbReference type="ChEBI" id="CHEBI:18420"/>
    </ligand>
</feature>
<comment type="caution">
    <text evidence="12">The sequence shown here is derived from an EMBL/GenBank/DDBJ whole genome shotgun (WGS) entry which is preliminary data.</text>
</comment>
<dbReference type="Gene3D" id="3.40.50.300">
    <property type="entry name" value="P-loop containing nucleotide triphosphate hydrolases"/>
    <property type="match status" value="1"/>
</dbReference>
<evidence type="ECO:0000313" key="13">
    <source>
        <dbReference type="Proteomes" id="UP001597244"/>
    </source>
</evidence>
<evidence type="ECO:0000256" key="3">
    <source>
        <dbReference type="ARBA" id="ARBA00012154"/>
    </source>
</evidence>
<keyword evidence="9 11" id="KW-0057">Aromatic amino acid biosynthesis</keyword>
<dbReference type="CDD" id="cd00464">
    <property type="entry name" value="SK"/>
    <property type="match status" value="1"/>
</dbReference>
<organism evidence="12 13">
    <name type="scientific">Lapidilactobacillus mulanensis</name>
    <dbReference type="NCBI Taxonomy" id="2485999"/>
    <lineage>
        <taxon>Bacteria</taxon>
        <taxon>Bacillati</taxon>
        <taxon>Bacillota</taxon>
        <taxon>Bacilli</taxon>
        <taxon>Lactobacillales</taxon>
        <taxon>Lactobacillaceae</taxon>
        <taxon>Lapidilactobacillus</taxon>
    </lineage>
</organism>
<dbReference type="RefSeq" id="WP_125578037.1">
    <property type="nucleotide sequence ID" value="NZ_JBHTOF010000098.1"/>
</dbReference>
<feature type="binding site" evidence="11">
    <location>
        <position position="79"/>
    </location>
    <ligand>
        <name>substrate</name>
    </ligand>
</feature>
<dbReference type="InterPro" id="IPR023000">
    <property type="entry name" value="Shikimate_kinase_CS"/>
</dbReference>
<evidence type="ECO:0000256" key="10">
    <source>
        <dbReference type="ARBA" id="ARBA00048567"/>
    </source>
</evidence>
<evidence type="ECO:0000256" key="7">
    <source>
        <dbReference type="ARBA" id="ARBA00022777"/>
    </source>
</evidence>
<dbReference type="PRINTS" id="PR01100">
    <property type="entry name" value="SHIKIMTKNASE"/>
</dbReference>
<feature type="binding site" evidence="11">
    <location>
        <position position="57"/>
    </location>
    <ligand>
        <name>substrate</name>
    </ligand>
</feature>
<comment type="cofactor">
    <cofactor evidence="11">
        <name>Mg(2+)</name>
        <dbReference type="ChEBI" id="CHEBI:18420"/>
    </cofactor>
    <text evidence="11">Binds 1 Mg(2+) ion per subunit.</text>
</comment>
<gene>
    <name evidence="11" type="primary">aroK</name>
    <name evidence="12" type="ORF">ACFQ4L_09035</name>
</gene>
<dbReference type="HAMAP" id="MF_00109">
    <property type="entry name" value="Shikimate_kinase"/>
    <property type="match status" value="1"/>
</dbReference>
<comment type="caution">
    <text evidence="11">Lacks conserved residue(s) required for the propagation of feature annotation.</text>
</comment>
<evidence type="ECO:0000256" key="11">
    <source>
        <dbReference type="HAMAP-Rule" id="MF_00109"/>
    </source>
</evidence>
<dbReference type="InterPro" id="IPR027417">
    <property type="entry name" value="P-loop_NTPase"/>
</dbReference>
<dbReference type="SUPFAM" id="SSF52540">
    <property type="entry name" value="P-loop containing nucleoside triphosphate hydrolases"/>
    <property type="match status" value="1"/>
</dbReference>
<evidence type="ECO:0000313" key="12">
    <source>
        <dbReference type="EMBL" id="MFD1466204.1"/>
    </source>
</evidence>
<keyword evidence="11" id="KW-0963">Cytoplasm</keyword>
<dbReference type="Proteomes" id="UP001597244">
    <property type="component" value="Unassembled WGS sequence"/>
</dbReference>
<comment type="catalytic activity">
    <reaction evidence="10 11">
        <text>shikimate + ATP = 3-phosphoshikimate + ADP + H(+)</text>
        <dbReference type="Rhea" id="RHEA:13121"/>
        <dbReference type="ChEBI" id="CHEBI:15378"/>
        <dbReference type="ChEBI" id="CHEBI:30616"/>
        <dbReference type="ChEBI" id="CHEBI:36208"/>
        <dbReference type="ChEBI" id="CHEBI:145989"/>
        <dbReference type="ChEBI" id="CHEBI:456216"/>
        <dbReference type="EC" id="2.7.1.71"/>
    </reaction>
</comment>
<keyword evidence="11" id="KW-0479">Metal-binding</keyword>
<name>A0ABW4DRU5_9LACO</name>
<dbReference type="InterPro" id="IPR031322">
    <property type="entry name" value="Shikimate/glucono_kinase"/>
</dbReference>
<dbReference type="PANTHER" id="PTHR21087">
    <property type="entry name" value="SHIKIMATE KINASE"/>
    <property type="match status" value="1"/>
</dbReference>
<keyword evidence="13" id="KW-1185">Reference proteome</keyword>
<reference evidence="13" key="1">
    <citation type="journal article" date="2019" name="Int. J. Syst. Evol. Microbiol.">
        <title>The Global Catalogue of Microorganisms (GCM) 10K type strain sequencing project: providing services to taxonomists for standard genome sequencing and annotation.</title>
        <authorList>
            <consortium name="The Broad Institute Genomics Platform"/>
            <consortium name="The Broad Institute Genome Sequencing Center for Infectious Disease"/>
            <person name="Wu L."/>
            <person name="Ma J."/>
        </authorList>
    </citation>
    <scope>NUCLEOTIDE SEQUENCE [LARGE SCALE GENOMIC DNA]</scope>
    <source>
        <strain evidence="13">CCM 8951</strain>
    </source>
</reference>
<keyword evidence="4 11" id="KW-0028">Amino-acid biosynthesis</keyword>
<dbReference type="EC" id="2.7.1.71" evidence="3 11"/>
<feature type="binding site" evidence="11">
    <location>
        <position position="117"/>
    </location>
    <ligand>
        <name>ATP</name>
        <dbReference type="ChEBI" id="CHEBI:30616"/>
    </ligand>
</feature>
<comment type="subcellular location">
    <subcellularLocation>
        <location evidence="11">Cytoplasm</location>
    </subcellularLocation>
</comment>
<feature type="binding site" evidence="11">
    <location>
        <position position="135"/>
    </location>
    <ligand>
        <name>substrate</name>
    </ligand>
</feature>
<evidence type="ECO:0000256" key="2">
    <source>
        <dbReference type="ARBA" id="ARBA00006997"/>
    </source>
</evidence>
<protein>
    <recommendedName>
        <fullName evidence="3 11">Shikimate kinase</fullName>
        <shortName evidence="11">SK</shortName>
        <ecNumber evidence="3 11">2.7.1.71</ecNumber>
    </recommendedName>
</protein>
<comment type="similarity">
    <text evidence="2 11">Belongs to the shikimate kinase family.</text>
</comment>
<dbReference type="PROSITE" id="PS01128">
    <property type="entry name" value="SHIKIMATE_KINASE"/>
    <property type="match status" value="1"/>
</dbReference>
<dbReference type="InterPro" id="IPR000623">
    <property type="entry name" value="Shikimate_kinase/TSH1"/>
</dbReference>
<comment type="subunit">
    <text evidence="11">Monomer.</text>
</comment>
<keyword evidence="6 11" id="KW-0547">Nucleotide-binding</keyword>
<evidence type="ECO:0000256" key="5">
    <source>
        <dbReference type="ARBA" id="ARBA00022679"/>
    </source>
</evidence>
<dbReference type="GO" id="GO:0016301">
    <property type="term" value="F:kinase activity"/>
    <property type="evidence" value="ECO:0007669"/>
    <property type="project" value="UniProtKB-KW"/>
</dbReference>
<keyword evidence="11" id="KW-0460">Magnesium</keyword>
<evidence type="ECO:0000256" key="9">
    <source>
        <dbReference type="ARBA" id="ARBA00023141"/>
    </source>
</evidence>
<dbReference type="Pfam" id="PF01202">
    <property type="entry name" value="SKI"/>
    <property type="match status" value="1"/>
</dbReference>